<protein>
    <submittedName>
        <fullName evidence="1">Uncharacterized protein</fullName>
    </submittedName>
</protein>
<reference evidence="1 2" key="1">
    <citation type="submission" date="2018-11" db="EMBL/GenBank/DDBJ databases">
        <title>Genome sequencing and assembly of Clostridium tagluense strain A121.</title>
        <authorList>
            <person name="Murakami T."/>
            <person name="Segawa T."/>
            <person name="Shcherbakova V.A."/>
            <person name="Mori H."/>
            <person name="Yoshimura Y."/>
        </authorList>
    </citation>
    <scope>NUCLEOTIDE SEQUENCE [LARGE SCALE GENOMIC DNA]</scope>
    <source>
        <strain evidence="1 2">A121</strain>
    </source>
</reference>
<dbReference type="RefSeq" id="WP_124999890.1">
    <property type="nucleotide sequence ID" value="NZ_BHYK01000007.1"/>
</dbReference>
<comment type="caution">
    <text evidence="1">The sequence shown here is derived from an EMBL/GenBank/DDBJ whole genome shotgun (WGS) entry which is preliminary data.</text>
</comment>
<dbReference type="OrthoDB" id="1898509at2"/>
<dbReference type="AlphaFoldDB" id="A0A401UK81"/>
<sequence>MNTISSSQNTIDLYTQKNEKIAKALETTKSEQQKKEIQADSIEISQQALQSVGNAGITDRTNPLDDLVGAGTITQNQANAIQSAFQSVGKSIQSSGIYNNRPANPLDSLVSAGTITEDQQTAIKSAFESSMKTTKHHGKGTITQTQSDSILKALEESIKSNITNLDKPNNSVTTPLSL</sequence>
<organism evidence="1 2">
    <name type="scientific">Clostridium tagluense</name>
    <dbReference type="NCBI Taxonomy" id="360422"/>
    <lineage>
        <taxon>Bacteria</taxon>
        <taxon>Bacillati</taxon>
        <taxon>Bacillota</taxon>
        <taxon>Clostridia</taxon>
        <taxon>Eubacteriales</taxon>
        <taxon>Clostridiaceae</taxon>
        <taxon>Clostridium</taxon>
    </lineage>
</organism>
<name>A0A401UK81_9CLOT</name>
<evidence type="ECO:0000313" key="2">
    <source>
        <dbReference type="Proteomes" id="UP000287872"/>
    </source>
</evidence>
<dbReference type="EMBL" id="BHYK01000007">
    <property type="protein sequence ID" value="GCD09970.1"/>
    <property type="molecule type" value="Genomic_DNA"/>
</dbReference>
<gene>
    <name evidence="1" type="ORF">Ctaglu_15930</name>
</gene>
<evidence type="ECO:0000313" key="1">
    <source>
        <dbReference type="EMBL" id="GCD09970.1"/>
    </source>
</evidence>
<accession>A0A401UK81</accession>
<proteinExistence type="predicted"/>
<dbReference type="Proteomes" id="UP000287872">
    <property type="component" value="Unassembled WGS sequence"/>
</dbReference>
<keyword evidence="2" id="KW-1185">Reference proteome</keyword>